<dbReference type="AlphaFoldDB" id="A0A4R6JP13"/>
<sequence length="138" mass="15305">MLEDTSRAGFTLVTARTNDQLVGAAFGWTMPAGTWWSRADAQPSRDVLDADKFAVMEWIVRPDRRGKGIGAQLIRRLLTGRPESYATLASDPRSEAREIYERAGWRQVARTTLTWGPAMDLLVINLPLSITDGDRTAG</sequence>
<dbReference type="GO" id="GO:0016747">
    <property type="term" value="F:acyltransferase activity, transferring groups other than amino-acyl groups"/>
    <property type="evidence" value="ECO:0007669"/>
    <property type="project" value="InterPro"/>
</dbReference>
<accession>A0A4R6JP13</accession>
<organism evidence="2 3">
    <name type="scientific">Paractinoplanes brasiliensis</name>
    <dbReference type="NCBI Taxonomy" id="52695"/>
    <lineage>
        <taxon>Bacteria</taxon>
        <taxon>Bacillati</taxon>
        <taxon>Actinomycetota</taxon>
        <taxon>Actinomycetes</taxon>
        <taxon>Micromonosporales</taxon>
        <taxon>Micromonosporaceae</taxon>
        <taxon>Paractinoplanes</taxon>
    </lineage>
</organism>
<dbReference type="InterPro" id="IPR000182">
    <property type="entry name" value="GNAT_dom"/>
</dbReference>
<keyword evidence="3" id="KW-1185">Reference proteome</keyword>
<dbReference type="SUPFAM" id="SSF55729">
    <property type="entry name" value="Acyl-CoA N-acyltransferases (Nat)"/>
    <property type="match status" value="1"/>
</dbReference>
<comment type="caution">
    <text evidence="2">The sequence shown here is derived from an EMBL/GenBank/DDBJ whole genome shotgun (WGS) entry which is preliminary data.</text>
</comment>
<evidence type="ECO:0000313" key="3">
    <source>
        <dbReference type="Proteomes" id="UP000294901"/>
    </source>
</evidence>
<dbReference type="InterPro" id="IPR016181">
    <property type="entry name" value="Acyl_CoA_acyltransferase"/>
</dbReference>
<dbReference type="Pfam" id="PF13508">
    <property type="entry name" value="Acetyltransf_7"/>
    <property type="match status" value="1"/>
</dbReference>
<dbReference type="Proteomes" id="UP000294901">
    <property type="component" value="Unassembled WGS sequence"/>
</dbReference>
<feature type="domain" description="N-acetyltransferase" evidence="1">
    <location>
        <begin position="1"/>
        <end position="127"/>
    </location>
</feature>
<dbReference type="RefSeq" id="WP_239080641.1">
    <property type="nucleotide sequence ID" value="NZ_BOMD01000103.1"/>
</dbReference>
<protein>
    <submittedName>
        <fullName evidence="2">Acetyltransferase (GNAT) family protein</fullName>
    </submittedName>
</protein>
<gene>
    <name evidence="2" type="ORF">C8E87_0080</name>
</gene>
<keyword evidence="2" id="KW-0808">Transferase</keyword>
<evidence type="ECO:0000259" key="1">
    <source>
        <dbReference type="PROSITE" id="PS51186"/>
    </source>
</evidence>
<name>A0A4R6JP13_9ACTN</name>
<proteinExistence type="predicted"/>
<dbReference type="Gene3D" id="3.40.630.30">
    <property type="match status" value="1"/>
</dbReference>
<dbReference type="CDD" id="cd04301">
    <property type="entry name" value="NAT_SF"/>
    <property type="match status" value="1"/>
</dbReference>
<reference evidence="2 3" key="1">
    <citation type="submission" date="2019-03" db="EMBL/GenBank/DDBJ databases">
        <title>Sequencing the genomes of 1000 actinobacteria strains.</title>
        <authorList>
            <person name="Klenk H.-P."/>
        </authorList>
    </citation>
    <scope>NUCLEOTIDE SEQUENCE [LARGE SCALE GENOMIC DNA]</scope>
    <source>
        <strain evidence="2 3">DSM 43805</strain>
    </source>
</reference>
<dbReference type="PROSITE" id="PS51186">
    <property type="entry name" value="GNAT"/>
    <property type="match status" value="1"/>
</dbReference>
<dbReference type="EMBL" id="SNWR01000001">
    <property type="protein sequence ID" value="TDO36506.1"/>
    <property type="molecule type" value="Genomic_DNA"/>
</dbReference>
<evidence type="ECO:0000313" key="2">
    <source>
        <dbReference type="EMBL" id="TDO36506.1"/>
    </source>
</evidence>